<evidence type="ECO:0000313" key="2">
    <source>
        <dbReference type="Proteomes" id="UP001595799"/>
    </source>
</evidence>
<evidence type="ECO:0000313" key="1">
    <source>
        <dbReference type="EMBL" id="MFC4352004.1"/>
    </source>
</evidence>
<keyword evidence="2" id="KW-1185">Reference proteome</keyword>
<comment type="caution">
    <text evidence="1">The sequence shown here is derived from an EMBL/GenBank/DDBJ whole genome shotgun (WGS) entry which is preliminary data.</text>
</comment>
<dbReference type="EMBL" id="JBHSCW010000004">
    <property type="protein sequence ID" value="MFC4352004.1"/>
    <property type="molecule type" value="Genomic_DNA"/>
</dbReference>
<organism evidence="1 2">
    <name type="scientific">Fodinicurvata halophila</name>
    <dbReference type="NCBI Taxonomy" id="1419723"/>
    <lineage>
        <taxon>Bacteria</taxon>
        <taxon>Pseudomonadati</taxon>
        <taxon>Pseudomonadota</taxon>
        <taxon>Alphaproteobacteria</taxon>
        <taxon>Rhodospirillales</taxon>
        <taxon>Rhodovibrionaceae</taxon>
        <taxon>Fodinicurvata</taxon>
    </lineage>
</organism>
<gene>
    <name evidence="1" type="ORF">ACFOW6_10660</name>
</gene>
<dbReference type="PANTHER" id="PTHR31118:SF12">
    <property type="entry name" value="CYCLASE-LIKE PROTEIN 2"/>
    <property type="match status" value="1"/>
</dbReference>
<dbReference type="EC" id="3.5.-.-" evidence="1"/>
<dbReference type="GO" id="GO:0016787">
    <property type="term" value="F:hydrolase activity"/>
    <property type="evidence" value="ECO:0007669"/>
    <property type="project" value="UniProtKB-KW"/>
</dbReference>
<proteinExistence type="predicted"/>
<dbReference type="InterPro" id="IPR007325">
    <property type="entry name" value="KFase/CYL"/>
</dbReference>
<dbReference type="Proteomes" id="UP001595799">
    <property type="component" value="Unassembled WGS sequence"/>
</dbReference>
<dbReference type="PANTHER" id="PTHR31118">
    <property type="entry name" value="CYCLASE-LIKE PROTEIN 2"/>
    <property type="match status" value="1"/>
</dbReference>
<name>A0ABV8ULN9_9PROT</name>
<protein>
    <submittedName>
        <fullName evidence="1">Cyclase family protein</fullName>
        <ecNumber evidence="1">3.5.-.-</ecNumber>
    </submittedName>
</protein>
<sequence length="210" mass="23123">MKNVIDITLPLCPDVPVFPGDPSPTVELLSSIAQGDRLTASKLELAAHVGTHVDLPAHFVKDGKILGDYAVERFLGPAWVLDLSDVQTEIRPDRLAGEAIPEKRHLLLKTRNSPLLQDPKFREDYVHLAEDAARYLLAHRPLSIGFDYYSLDPADSTSFAAHRQCAEADLPVFVCLALRHVPAGDCWFAGLPLQVPQLEGAPVRAIIWHA</sequence>
<dbReference type="InterPro" id="IPR037175">
    <property type="entry name" value="KFase_sf"/>
</dbReference>
<accession>A0ABV8ULN9</accession>
<keyword evidence="1" id="KW-0378">Hydrolase</keyword>
<reference evidence="2" key="1">
    <citation type="journal article" date="2019" name="Int. J. Syst. Evol. Microbiol.">
        <title>The Global Catalogue of Microorganisms (GCM) 10K type strain sequencing project: providing services to taxonomists for standard genome sequencing and annotation.</title>
        <authorList>
            <consortium name="The Broad Institute Genomics Platform"/>
            <consortium name="The Broad Institute Genome Sequencing Center for Infectious Disease"/>
            <person name="Wu L."/>
            <person name="Ma J."/>
        </authorList>
    </citation>
    <scope>NUCLEOTIDE SEQUENCE [LARGE SCALE GENOMIC DNA]</scope>
    <source>
        <strain evidence="2">CECT 8472</strain>
    </source>
</reference>
<dbReference type="RefSeq" id="WP_382422348.1">
    <property type="nucleotide sequence ID" value="NZ_JBHSCW010000004.1"/>
</dbReference>
<dbReference type="Pfam" id="PF04199">
    <property type="entry name" value="Cyclase"/>
    <property type="match status" value="1"/>
</dbReference>
<dbReference type="Gene3D" id="3.50.30.50">
    <property type="entry name" value="Putative cyclase"/>
    <property type="match status" value="1"/>
</dbReference>
<dbReference type="SUPFAM" id="SSF102198">
    <property type="entry name" value="Putative cyclase"/>
    <property type="match status" value="1"/>
</dbReference>